<feature type="transmembrane region" description="Helical" evidence="1">
    <location>
        <begin position="364"/>
        <end position="384"/>
    </location>
</feature>
<dbReference type="InterPro" id="IPR036259">
    <property type="entry name" value="MFS_trans_sf"/>
</dbReference>
<comment type="caution">
    <text evidence="2">The sequence shown here is derived from an EMBL/GenBank/DDBJ whole genome shotgun (WGS) entry which is preliminary data.</text>
</comment>
<feature type="transmembrane region" description="Helical" evidence="1">
    <location>
        <begin position="111"/>
        <end position="131"/>
    </location>
</feature>
<feature type="transmembrane region" description="Helical" evidence="1">
    <location>
        <begin position="449"/>
        <end position="471"/>
    </location>
</feature>
<keyword evidence="3" id="KW-1185">Reference proteome</keyword>
<dbReference type="EMBL" id="JBHUMQ010000015">
    <property type="protein sequence ID" value="MFD2693105.1"/>
    <property type="molecule type" value="Genomic_DNA"/>
</dbReference>
<organism evidence="2 3">
    <name type="scientific">Sporolactobacillus shoreicorticis</name>
    <dbReference type="NCBI Taxonomy" id="1923877"/>
    <lineage>
        <taxon>Bacteria</taxon>
        <taxon>Bacillati</taxon>
        <taxon>Bacillota</taxon>
        <taxon>Bacilli</taxon>
        <taxon>Bacillales</taxon>
        <taxon>Sporolactobacillaceae</taxon>
        <taxon>Sporolactobacillus</taxon>
    </lineage>
</organism>
<feature type="transmembrane region" description="Helical" evidence="1">
    <location>
        <begin position="301"/>
        <end position="323"/>
    </location>
</feature>
<gene>
    <name evidence="2" type="ORF">ACFSUE_05590</name>
</gene>
<evidence type="ECO:0000313" key="3">
    <source>
        <dbReference type="Proteomes" id="UP001597399"/>
    </source>
</evidence>
<keyword evidence="1" id="KW-0472">Membrane</keyword>
<protein>
    <submittedName>
        <fullName evidence="2">MFS transporter</fullName>
    </submittedName>
</protein>
<dbReference type="Gene3D" id="1.20.1250.20">
    <property type="entry name" value="MFS general substrate transporter like domains"/>
    <property type="match status" value="2"/>
</dbReference>
<sequence length="523" mass="59026">MAEKIRQIKWRNIIGYGAADVFGNGALAVVSTWMLFFYTTFCGLSPIEAGSILAIARVVDSFISPVMGNITDHFGSTRLGKRFGRRRFFLLLACPLMIFYVLLWVTGLNYWYYLITYIIIETLTAIVMIPYETLASEMTNDYSERTKMTSSRMLWAAVATLLTAWLPGRFFAMLGQHNRWAFFAMGVSLAIIFIIVLLITYFSTWERLDTVKEKAMQKTNVDDDLSAIEHVDDHAVESLYLEKESFSQRIVHGLKDFISAFRVKSFALHLMIYLLTFTARDIIGSIYVFFVIFAIHSDSITASNLLTFGGLIGIPCNFFWPYIMTKLGPSRLLRVMYYTIAGILAAYAWLYVSPLVGTVSAITLLYVLQIVWSIANSGTGYVPWTVYTFMPDIDEIVTKKRREGLFAGIMTFSRKSTSALAPLLTGIALQAGGFVETAKTQTQHATNTMVWFLVVSVGILLLLALICTLFFHVSKENHEILEGEVARLKNGGLMADVDPKTRAVVENLTGFHYHQLWGNNRWS</sequence>
<dbReference type="Pfam" id="PF13347">
    <property type="entry name" value="MFS_2"/>
    <property type="match status" value="2"/>
</dbReference>
<feature type="transmembrane region" description="Helical" evidence="1">
    <location>
        <begin position="270"/>
        <end position="295"/>
    </location>
</feature>
<feature type="transmembrane region" description="Helical" evidence="1">
    <location>
        <begin position="47"/>
        <end position="67"/>
    </location>
</feature>
<dbReference type="PANTHER" id="PTHR11328">
    <property type="entry name" value="MAJOR FACILITATOR SUPERFAMILY DOMAIN-CONTAINING PROTEIN"/>
    <property type="match status" value="1"/>
</dbReference>
<dbReference type="PANTHER" id="PTHR11328:SF24">
    <property type="entry name" value="MAJOR FACILITATOR SUPERFAMILY (MFS) PROFILE DOMAIN-CONTAINING PROTEIN"/>
    <property type="match status" value="1"/>
</dbReference>
<evidence type="ECO:0000256" key="1">
    <source>
        <dbReference type="SAM" id="Phobius"/>
    </source>
</evidence>
<keyword evidence="1" id="KW-0812">Transmembrane</keyword>
<name>A0ABW5S0S7_9BACL</name>
<proteinExistence type="predicted"/>
<feature type="transmembrane region" description="Helical" evidence="1">
    <location>
        <begin position="180"/>
        <end position="202"/>
    </location>
</feature>
<keyword evidence="1" id="KW-1133">Transmembrane helix</keyword>
<feature type="transmembrane region" description="Helical" evidence="1">
    <location>
        <begin position="21"/>
        <end position="41"/>
    </location>
</feature>
<feature type="transmembrane region" description="Helical" evidence="1">
    <location>
        <begin position="335"/>
        <end position="352"/>
    </location>
</feature>
<dbReference type="Proteomes" id="UP001597399">
    <property type="component" value="Unassembled WGS sequence"/>
</dbReference>
<evidence type="ECO:0000313" key="2">
    <source>
        <dbReference type="EMBL" id="MFD2693105.1"/>
    </source>
</evidence>
<reference evidence="3" key="1">
    <citation type="journal article" date="2019" name="Int. J. Syst. Evol. Microbiol.">
        <title>The Global Catalogue of Microorganisms (GCM) 10K type strain sequencing project: providing services to taxonomists for standard genome sequencing and annotation.</title>
        <authorList>
            <consortium name="The Broad Institute Genomics Platform"/>
            <consortium name="The Broad Institute Genome Sequencing Center for Infectious Disease"/>
            <person name="Wu L."/>
            <person name="Ma J."/>
        </authorList>
    </citation>
    <scope>NUCLEOTIDE SEQUENCE [LARGE SCALE GENOMIC DNA]</scope>
    <source>
        <strain evidence="3">TISTR 2466</strain>
    </source>
</reference>
<feature type="transmembrane region" description="Helical" evidence="1">
    <location>
        <begin position="152"/>
        <end position="174"/>
    </location>
</feature>
<dbReference type="SUPFAM" id="SSF103473">
    <property type="entry name" value="MFS general substrate transporter"/>
    <property type="match status" value="1"/>
</dbReference>
<dbReference type="RefSeq" id="WP_253058519.1">
    <property type="nucleotide sequence ID" value="NZ_JAMXWM010000002.1"/>
</dbReference>
<dbReference type="InterPro" id="IPR039672">
    <property type="entry name" value="MFS_2"/>
</dbReference>
<dbReference type="CDD" id="cd17332">
    <property type="entry name" value="MFS_MelB_like"/>
    <property type="match status" value="1"/>
</dbReference>
<feature type="transmembrane region" description="Helical" evidence="1">
    <location>
        <begin position="88"/>
        <end position="105"/>
    </location>
</feature>
<accession>A0ABW5S0S7</accession>